<dbReference type="CDD" id="cd03224">
    <property type="entry name" value="ABC_TM1139_LivF_branched"/>
    <property type="match status" value="1"/>
</dbReference>
<dbReference type="Proteomes" id="UP000630353">
    <property type="component" value="Unassembled WGS sequence"/>
</dbReference>
<accession>A0A918XXJ4</accession>
<dbReference type="GO" id="GO:0015807">
    <property type="term" value="P:L-amino acid transport"/>
    <property type="evidence" value="ECO:0007669"/>
    <property type="project" value="TreeGrafter"/>
</dbReference>
<keyword evidence="4 7" id="KW-0067">ATP-binding</keyword>
<dbReference type="RefSeq" id="WP_189995296.1">
    <property type="nucleotide sequence ID" value="NZ_BMZS01000015.1"/>
</dbReference>
<dbReference type="Gene3D" id="3.40.50.300">
    <property type="entry name" value="P-loop containing nucleotide triphosphate hydrolases"/>
    <property type="match status" value="1"/>
</dbReference>
<dbReference type="PROSITE" id="PS50893">
    <property type="entry name" value="ABC_TRANSPORTER_2"/>
    <property type="match status" value="1"/>
</dbReference>
<name>A0A918XXJ4_9PROT</name>
<dbReference type="GO" id="GO:0005524">
    <property type="term" value="F:ATP binding"/>
    <property type="evidence" value="ECO:0007669"/>
    <property type="project" value="UniProtKB-KW"/>
</dbReference>
<gene>
    <name evidence="7" type="ORF">GCM10017083_52190</name>
</gene>
<comment type="caution">
    <text evidence="7">The sequence shown here is derived from an EMBL/GenBank/DDBJ whole genome shotgun (WGS) entry which is preliminary data.</text>
</comment>
<evidence type="ECO:0000256" key="5">
    <source>
        <dbReference type="ARBA" id="ARBA00022970"/>
    </source>
</evidence>
<dbReference type="PANTHER" id="PTHR43820:SF5">
    <property type="entry name" value="HIGH-AFFINITY BRANCHED-CHAIN AMINO ACID TRANSPORT ATP-BINDING PROTEIN"/>
    <property type="match status" value="1"/>
</dbReference>
<evidence type="ECO:0000256" key="2">
    <source>
        <dbReference type="ARBA" id="ARBA00022448"/>
    </source>
</evidence>
<evidence type="ECO:0000313" key="8">
    <source>
        <dbReference type="Proteomes" id="UP000630353"/>
    </source>
</evidence>
<sequence length="233" mass="24355">MADGTLLEIAGLTAGYGGGMVLHGLDLTVGPGEPVALMGRNGVGKTTLLKTVMGLLRPRGGTIRLDGARIDGLPPFRIARAGIAYVPQGREVFADLTVEENLILGDLAAADAGRGYELFPALAERRREPAGRLSGGQQQQLAIARALMARPRLLLLDEPSEGVQPSVVIEMADALAAVAAAEGMAVVLVEQNVDLALRLAGRVVFMDRGRVVAEEGGDALRADPSRLDAHLVL</sequence>
<organism evidence="7 8">
    <name type="scientific">Thalassobaculum fulvum</name>
    <dbReference type="NCBI Taxonomy" id="1633335"/>
    <lineage>
        <taxon>Bacteria</taxon>
        <taxon>Pseudomonadati</taxon>
        <taxon>Pseudomonadota</taxon>
        <taxon>Alphaproteobacteria</taxon>
        <taxon>Rhodospirillales</taxon>
        <taxon>Thalassobaculaceae</taxon>
        <taxon>Thalassobaculum</taxon>
    </lineage>
</organism>
<evidence type="ECO:0000259" key="6">
    <source>
        <dbReference type="PROSITE" id="PS50893"/>
    </source>
</evidence>
<dbReference type="SMART" id="SM00382">
    <property type="entry name" value="AAA"/>
    <property type="match status" value="1"/>
</dbReference>
<dbReference type="SUPFAM" id="SSF52540">
    <property type="entry name" value="P-loop containing nucleoside triphosphate hydrolases"/>
    <property type="match status" value="1"/>
</dbReference>
<dbReference type="InterPro" id="IPR027417">
    <property type="entry name" value="P-loop_NTPase"/>
</dbReference>
<keyword evidence="5" id="KW-0029">Amino-acid transport</keyword>
<dbReference type="InterPro" id="IPR003439">
    <property type="entry name" value="ABC_transporter-like_ATP-bd"/>
</dbReference>
<dbReference type="InterPro" id="IPR003593">
    <property type="entry name" value="AAA+_ATPase"/>
</dbReference>
<evidence type="ECO:0000256" key="3">
    <source>
        <dbReference type="ARBA" id="ARBA00022741"/>
    </source>
</evidence>
<evidence type="ECO:0000313" key="7">
    <source>
        <dbReference type="EMBL" id="GHD62827.1"/>
    </source>
</evidence>
<keyword evidence="8" id="KW-1185">Reference proteome</keyword>
<protein>
    <submittedName>
        <fullName evidence="7">ABC transporter ATP-binding protein</fullName>
    </submittedName>
</protein>
<dbReference type="Pfam" id="PF00005">
    <property type="entry name" value="ABC_tran"/>
    <property type="match status" value="1"/>
</dbReference>
<evidence type="ECO:0000256" key="1">
    <source>
        <dbReference type="ARBA" id="ARBA00005417"/>
    </source>
</evidence>
<keyword evidence="3" id="KW-0547">Nucleotide-binding</keyword>
<dbReference type="AlphaFoldDB" id="A0A918XXJ4"/>
<dbReference type="GO" id="GO:0016887">
    <property type="term" value="F:ATP hydrolysis activity"/>
    <property type="evidence" value="ECO:0007669"/>
    <property type="project" value="InterPro"/>
</dbReference>
<dbReference type="EMBL" id="BMZS01000015">
    <property type="protein sequence ID" value="GHD62827.1"/>
    <property type="molecule type" value="Genomic_DNA"/>
</dbReference>
<keyword evidence="2" id="KW-0813">Transport</keyword>
<evidence type="ECO:0000256" key="4">
    <source>
        <dbReference type="ARBA" id="ARBA00022840"/>
    </source>
</evidence>
<comment type="similarity">
    <text evidence="1">Belongs to the ABC transporter superfamily.</text>
</comment>
<dbReference type="InterPro" id="IPR052156">
    <property type="entry name" value="BCAA_Transport_ATP-bd_LivF"/>
</dbReference>
<feature type="domain" description="ABC transporter" evidence="6">
    <location>
        <begin position="7"/>
        <end position="233"/>
    </location>
</feature>
<reference evidence="7" key="1">
    <citation type="journal article" date="2014" name="Int. J. Syst. Evol. Microbiol.">
        <title>Complete genome sequence of Corynebacterium casei LMG S-19264T (=DSM 44701T), isolated from a smear-ripened cheese.</title>
        <authorList>
            <consortium name="US DOE Joint Genome Institute (JGI-PGF)"/>
            <person name="Walter F."/>
            <person name="Albersmeier A."/>
            <person name="Kalinowski J."/>
            <person name="Ruckert C."/>
        </authorList>
    </citation>
    <scope>NUCLEOTIDE SEQUENCE</scope>
    <source>
        <strain evidence="7">KCTC 42651</strain>
    </source>
</reference>
<dbReference type="PANTHER" id="PTHR43820">
    <property type="entry name" value="HIGH-AFFINITY BRANCHED-CHAIN AMINO ACID TRANSPORT ATP-BINDING PROTEIN LIVF"/>
    <property type="match status" value="1"/>
</dbReference>
<reference evidence="7" key="2">
    <citation type="submission" date="2020-09" db="EMBL/GenBank/DDBJ databases">
        <authorList>
            <person name="Sun Q."/>
            <person name="Kim S."/>
        </authorList>
    </citation>
    <scope>NUCLEOTIDE SEQUENCE</scope>
    <source>
        <strain evidence="7">KCTC 42651</strain>
    </source>
</reference>
<dbReference type="GO" id="GO:0015658">
    <property type="term" value="F:branched-chain amino acid transmembrane transporter activity"/>
    <property type="evidence" value="ECO:0007669"/>
    <property type="project" value="TreeGrafter"/>
</dbReference>
<proteinExistence type="inferred from homology"/>